<dbReference type="PANTHER" id="PTHR37816">
    <property type="entry name" value="YALI0E33011P"/>
    <property type="match status" value="1"/>
</dbReference>
<evidence type="ECO:0000313" key="2">
    <source>
        <dbReference type="Proteomes" id="UP001235966"/>
    </source>
</evidence>
<sequence length="190" mass="21685">MPRATIDNALVARRVLFYGVTGSGKSTAALRFGEARRLSVVLVDESIGWLPANVAPWTNRSDEEMRSIASGLVADEEWVFDSAYGQFRDIVLARAQVIVALDYPRWLSLGRLIRRTWQRARDGREICNGNKENWKQIFSRDSIVRWHFQTFSRKRVRMRSLEAAPTGVPVLRLTHPRQLEELVALAMTSS</sequence>
<dbReference type="InterPro" id="IPR027417">
    <property type="entry name" value="P-loop_NTPase"/>
</dbReference>
<reference evidence="1 2" key="1">
    <citation type="submission" date="2023-07" db="EMBL/GenBank/DDBJ databases">
        <title>Sequencing the genomes of 1000 actinobacteria strains.</title>
        <authorList>
            <person name="Klenk H.-P."/>
        </authorList>
    </citation>
    <scope>NUCLEOTIDE SEQUENCE [LARGE SCALE GENOMIC DNA]</scope>
    <source>
        <strain evidence="1 2">DSM 102162</strain>
    </source>
</reference>
<evidence type="ECO:0000313" key="1">
    <source>
        <dbReference type="EMBL" id="MDP9801524.1"/>
    </source>
</evidence>
<dbReference type="SUPFAM" id="SSF52540">
    <property type="entry name" value="P-loop containing nucleoside triphosphate hydrolases"/>
    <property type="match status" value="1"/>
</dbReference>
<accession>A0ABT9NCS6</accession>
<name>A0ABT9NCS6_9ACTO</name>
<proteinExistence type="predicted"/>
<keyword evidence="1" id="KW-0418">Kinase</keyword>
<comment type="caution">
    <text evidence="1">The sequence shown here is derived from an EMBL/GenBank/DDBJ whole genome shotgun (WGS) entry which is preliminary data.</text>
</comment>
<keyword evidence="2" id="KW-1185">Reference proteome</keyword>
<dbReference type="PANTHER" id="PTHR37816:SF1">
    <property type="entry name" value="TOXIN"/>
    <property type="match status" value="1"/>
</dbReference>
<dbReference type="EMBL" id="JAUSQW010000001">
    <property type="protein sequence ID" value="MDP9801524.1"/>
    <property type="molecule type" value="Genomic_DNA"/>
</dbReference>
<keyword evidence="1" id="KW-0808">Transferase</keyword>
<dbReference type="Proteomes" id="UP001235966">
    <property type="component" value="Unassembled WGS sequence"/>
</dbReference>
<dbReference type="RefSeq" id="WP_307014767.1">
    <property type="nucleotide sequence ID" value="NZ_JAUSQW010000001.1"/>
</dbReference>
<dbReference type="InterPro" id="IPR052922">
    <property type="entry name" value="Cytidylate_Kinase-2"/>
</dbReference>
<dbReference type="GO" id="GO:0016301">
    <property type="term" value="F:kinase activity"/>
    <property type="evidence" value="ECO:0007669"/>
    <property type="project" value="UniProtKB-KW"/>
</dbReference>
<protein>
    <submittedName>
        <fullName evidence="1">Adenylate kinase family enzyme</fullName>
    </submittedName>
</protein>
<organism evidence="1 2">
    <name type="scientific">Arcanobacterium wilhelmae</name>
    <dbReference type="NCBI Taxonomy" id="1803177"/>
    <lineage>
        <taxon>Bacteria</taxon>
        <taxon>Bacillati</taxon>
        <taxon>Actinomycetota</taxon>
        <taxon>Actinomycetes</taxon>
        <taxon>Actinomycetales</taxon>
        <taxon>Actinomycetaceae</taxon>
        <taxon>Arcanobacterium</taxon>
    </lineage>
</organism>
<gene>
    <name evidence="1" type="ORF">J2S49_001600</name>
</gene>